<evidence type="ECO:0000313" key="1">
    <source>
        <dbReference type="EMBL" id="GBL95056.1"/>
    </source>
</evidence>
<gene>
    <name evidence="1" type="ORF">AVEN_188805_1</name>
</gene>
<reference evidence="1 2" key="1">
    <citation type="journal article" date="2019" name="Sci. Rep.">
        <title>Orb-weaving spider Araneus ventricosus genome elucidates the spidroin gene catalogue.</title>
        <authorList>
            <person name="Kono N."/>
            <person name="Nakamura H."/>
            <person name="Ohtoshi R."/>
            <person name="Moran D.A.P."/>
            <person name="Shinohara A."/>
            <person name="Yoshida Y."/>
            <person name="Fujiwara M."/>
            <person name="Mori M."/>
            <person name="Tomita M."/>
            <person name="Arakawa K."/>
        </authorList>
    </citation>
    <scope>NUCLEOTIDE SEQUENCE [LARGE SCALE GENOMIC DNA]</scope>
</reference>
<feature type="non-terminal residue" evidence="1">
    <location>
        <position position="18"/>
    </location>
</feature>
<comment type="caution">
    <text evidence="1">The sequence shown here is derived from an EMBL/GenBank/DDBJ whole genome shotgun (WGS) entry which is preliminary data.</text>
</comment>
<evidence type="ECO:0000313" key="2">
    <source>
        <dbReference type="Proteomes" id="UP000499080"/>
    </source>
</evidence>
<dbReference type="EMBL" id="BGPR01000108">
    <property type="protein sequence ID" value="GBL95056.1"/>
    <property type="molecule type" value="Genomic_DNA"/>
</dbReference>
<accession>A0A4Y2BUU1</accession>
<sequence>MSYGSARCSIGHSSANNR</sequence>
<keyword evidence="2" id="KW-1185">Reference proteome</keyword>
<organism evidence="1 2">
    <name type="scientific">Araneus ventricosus</name>
    <name type="common">Orbweaver spider</name>
    <name type="synonym">Epeira ventricosa</name>
    <dbReference type="NCBI Taxonomy" id="182803"/>
    <lineage>
        <taxon>Eukaryota</taxon>
        <taxon>Metazoa</taxon>
        <taxon>Ecdysozoa</taxon>
        <taxon>Arthropoda</taxon>
        <taxon>Chelicerata</taxon>
        <taxon>Arachnida</taxon>
        <taxon>Araneae</taxon>
        <taxon>Araneomorphae</taxon>
        <taxon>Entelegynae</taxon>
        <taxon>Araneoidea</taxon>
        <taxon>Araneidae</taxon>
        <taxon>Araneus</taxon>
    </lineage>
</organism>
<protein>
    <submittedName>
        <fullName evidence="1">Uncharacterized protein</fullName>
    </submittedName>
</protein>
<name>A0A4Y2BUU1_ARAVE</name>
<dbReference type="Proteomes" id="UP000499080">
    <property type="component" value="Unassembled WGS sequence"/>
</dbReference>
<dbReference type="AlphaFoldDB" id="A0A4Y2BUU1"/>
<proteinExistence type="predicted"/>